<name>A0A238XIL7_9BACT</name>
<evidence type="ECO:0000256" key="6">
    <source>
        <dbReference type="ARBA" id="ARBA00023315"/>
    </source>
</evidence>
<keyword evidence="2" id="KW-1003">Cell membrane</keyword>
<keyword evidence="6" id="KW-0012">Acyltransferase</keyword>
<dbReference type="EMBL" id="FZOB01000001">
    <property type="protein sequence ID" value="SNR58777.1"/>
    <property type="molecule type" value="Genomic_DNA"/>
</dbReference>
<dbReference type="PANTHER" id="PTHR30606:SF10">
    <property type="entry name" value="PHOSPHATIDYLINOSITOL MANNOSIDE ACYLTRANSFERASE"/>
    <property type="match status" value="1"/>
</dbReference>
<keyword evidence="5" id="KW-0472">Membrane</keyword>
<accession>A0A238XIL7</accession>
<evidence type="ECO:0000313" key="8">
    <source>
        <dbReference type="Proteomes" id="UP000198405"/>
    </source>
</evidence>
<dbReference type="InterPro" id="IPR004960">
    <property type="entry name" value="LipA_acyltrans"/>
</dbReference>
<dbReference type="GO" id="GO:0016746">
    <property type="term" value="F:acyltransferase activity"/>
    <property type="evidence" value="ECO:0007669"/>
    <property type="project" value="UniProtKB-KW"/>
</dbReference>
<keyword evidence="8" id="KW-1185">Reference proteome</keyword>
<evidence type="ECO:0000313" key="7">
    <source>
        <dbReference type="EMBL" id="SNR58777.1"/>
    </source>
</evidence>
<dbReference type="Pfam" id="PF03279">
    <property type="entry name" value="Lip_A_acyltrans"/>
    <property type="match status" value="1"/>
</dbReference>
<evidence type="ECO:0000256" key="4">
    <source>
        <dbReference type="ARBA" id="ARBA00022679"/>
    </source>
</evidence>
<keyword evidence="4 7" id="KW-0808">Transferase</keyword>
<evidence type="ECO:0000256" key="3">
    <source>
        <dbReference type="ARBA" id="ARBA00022519"/>
    </source>
</evidence>
<dbReference type="GO" id="GO:0005886">
    <property type="term" value="C:plasma membrane"/>
    <property type="evidence" value="ECO:0007669"/>
    <property type="project" value="UniProtKB-SubCell"/>
</dbReference>
<keyword evidence="3" id="KW-0997">Cell inner membrane</keyword>
<evidence type="ECO:0000256" key="5">
    <source>
        <dbReference type="ARBA" id="ARBA00023136"/>
    </source>
</evidence>
<dbReference type="Proteomes" id="UP000198405">
    <property type="component" value="Unassembled WGS sequence"/>
</dbReference>
<protein>
    <submittedName>
        <fullName evidence="7">KDO2-lipid IV(A) lauroyltransferase</fullName>
    </submittedName>
</protein>
<gene>
    <name evidence="7" type="ORF">SAMN06265340_10122</name>
</gene>
<evidence type="ECO:0000256" key="1">
    <source>
        <dbReference type="ARBA" id="ARBA00004533"/>
    </source>
</evidence>
<organism evidence="7 8">
    <name type="scientific">Desulfurobacterium atlanticum</name>
    <dbReference type="NCBI Taxonomy" id="240169"/>
    <lineage>
        <taxon>Bacteria</taxon>
        <taxon>Pseudomonadati</taxon>
        <taxon>Aquificota</taxon>
        <taxon>Aquificia</taxon>
        <taxon>Desulfurobacteriales</taxon>
        <taxon>Desulfurobacteriaceae</taxon>
        <taxon>Desulfurobacterium</taxon>
    </lineage>
</organism>
<comment type="subcellular location">
    <subcellularLocation>
        <location evidence="1">Cell inner membrane</location>
    </subcellularLocation>
</comment>
<dbReference type="AlphaFoldDB" id="A0A238XIL7"/>
<reference evidence="8" key="1">
    <citation type="submission" date="2017-06" db="EMBL/GenBank/DDBJ databases">
        <authorList>
            <person name="Varghese N."/>
            <person name="Submissions S."/>
        </authorList>
    </citation>
    <scope>NUCLEOTIDE SEQUENCE [LARGE SCALE GENOMIC DNA]</scope>
    <source>
        <strain evidence="8">DSM 15668</strain>
    </source>
</reference>
<evidence type="ECO:0000256" key="2">
    <source>
        <dbReference type="ARBA" id="ARBA00022475"/>
    </source>
</evidence>
<sequence>MEYLFLNLLKEGFLKRVSRKQALSFGSYLAKILYTKTRAKRVSEENLKFVGFDISIGEKAFENFVRCSVDFLRSEKYSFEFLDSIFSLREESTVSIEELNSLNGGILLTAHIGNWELLGGWFSRVSGGRLSVVAKPMRNRKVDSLINRIRSHLGVKVIPTGKPIEILKDLKKGKFVAILLDQRPTEKEGVLLKFLGRDTYVNKGAAILSLKTGKPVIPAFCYVEGERYSFEIHKPIYPEGKTVEELTSIYSFWIERAVRKKPEQWFWIHRRWKNSPEFKRWKESCQLSS</sequence>
<proteinExistence type="predicted"/>
<dbReference type="PANTHER" id="PTHR30606">
    <property type="entry name" value="LIPID A BIOSYNTHESIS LAUROYL ACYLTRANSFERASE"/>
    <property type="match status" value="1"/>
</dbReference>
<dbReference type="CDD" id="cd07984">
    <property type="entry name" value="LPLAT_LABLAT-like"/>
    <property type="match status" value="1"/>
</dbReference>
<dbReference type="GO" id="GO:0009247">
    <property type="term" value="P:glycolipid biosynthetic process"/>
    <property type="evidence" value="ECO:0007669"/>
    <property type="project" value="UniProtKB-ARBA"/>
</dbReference>